<dbReference type="Proteomes" id="UP001591681">
    <property type="component" value="Unassembled WGS sequence"/>
</dbReference>
<dbReference type="PANTHER" id="PTHR15959:SF0">
    <property type="entry name" value="SYNTAXIN-18"/>
    <property type="match status" value="1"/>
</dbReference>
<dbReference type="GO" id="GO:0016020">
    <property type="term" value="C:membrane"/>
    <property type="evidence" value="ECO:0007669"/>
    <property type="project" value="UniProtKB-SubCell"/>
</dbReference>
<name>A0ABD1IUE7_9TELE</name>
<dbReference type="Pfam" id="PF10496">
    <property type="entry name" value="Syntaxin-18_N"/>
    <property type="match status" value="1"/>
</dbReference>
<evidence type="ECO:0000256" key="1">
    <source>
        <dbReference type="ARBA" id="ARBA00004211"/>
    </source>
</evidence>
<dbReference type="GO" id="GO:0015031">
    <property type="term" value="P:protein transport"/>
    <property type="evidence" value="ECO:0007669"/>
    <property type="project" value="UniProtKB-KW"/>
</dbReference>
<dbReference type="EMBL" id="JBHFQA010000024">
    <property type="protein sequence ID" value="KAL2077860.1"/>
    <property type="molecule type" value="Genomic_DNA"/>
</dbReference>
<dbReference type="AlphaFoldDB" id="A0ABD1IUE7"/>
<organism evidence="10 11">
    <name type="scientific">Coilia grayii</name>
    <name type="common">Gray's grenadier anchovy</name>
    <dbReference type="NCBI Taxonomy" id="363190"/>
    <lineage>
        <taxon>Eukaryota</taxon>
        <taxon>Metazoa</taxon>
        <taxon>Chordata</taxon>
        <taxon>Craniata</taxon>
        <taxon>Vertebrata</taxon>
        <taxon>Euteleostomi</taxon>
        <taxon>Actinopterygii</taxon>
        <taxon>Neopterygii</taxon>
        <taxon>Teleostei</taxon>
        <taxon>Clupei</taxon>
        <taxon>Clupeiformes</taxon>
        <taxon>Clupeoidei</taxon>
        <taxon>Engraulidae</taxon>
        <taxon>Coilinae</taxon>
        <taxon>Coilia</taxon>
    </lineage>
</organism>
<dbReference type="InterPro" id="IPR019529">
    <property type="entry name" value="Syntaxin-18_N"/>
</dbReference>
<evidence type="ECO:0000256" key="7">
    <source>
        <dbReference type="ARBA" id="ARBA00023054"/>
    </source>
</evidence>
<evidence type="ECO:0000256" key="4">
    <source>
        <dbReference type="ARBA" id="ARBA00022692"/>
    </source>
</evidence>
<comment type="similarity">
    <text evidence="2">Belongs to the syntaxin family.</text>
</comment>
<evidence type="ECO:0000256" key="2">
    <source>
        <dbReference type="ARBA" id="ARBA00009063"/>
    </source>
</evidence>
<evidence type="ECO:0000256" key="5">
    <source>
        <dbReference type="ARBA" id="ARBA00022927"/>
    </source>
</evidence>
<keyword evidence="7" id="KW-0175">Coiled coil</keyword>
<proteinExistence type="inferred from homology"/>
<evidence type="ECO:0000313" key="10">
    <source>
        <dbReference type="EMBL" id="KAL2077860.1"/>
    </source>
</evidence>
<feature type="domain" description="SNARE-complex protein Syntaxin-18 N-terminal" evidence="9">
    <location>
        <begin position="4"/>
        <end position="74"/>
    </location>
</feature>
<keyword evidence="3" id="KW-0813">Transport</keyword>
<protein>
    <recommendedName>
        <fullName evidence="9">SNARE-complex protein Syntaxin-18 N-terminal domain-containing protein</fullName>
    </recommendedName>
</protein>
<evidence type="ECO:0000259" key="9">
    <source>
        <dbReference type="Pfam" id="PF10496"/>
    </source>
</evidence>
<evidence type="ECO:0000313" key="11">
    <source>
        <dbReference type="Proteomes" id="UP001591681"/>
    </source>
</evidence>
<keyword evidence="11" id="KW-1185">Reference proteome</keyword>
<dbReference type="PANTHER" id="PTHR15959">
    <property type="entry name" value="SYNTAXIN-18"/>
    <property type="match status" value="1"/>
</dbReference>
<keyword evidence="4" id="KW-0812">Transmembrane</keyword>
<comment type="subcellular location">
    <subcellularLocation>
        <location evidence="1">Membrane</location>
        <topology evidence="1">Single-pass type IV membrane protein</topology>
    </subcellularLocation>
</comment>
<reference evidence="10 11" key="1">
    <citation type="submission" date="2024-09" db="EMBL/GenBank/DDBJ databases">
        <title>A chromosome-level genome assembly of Gray's grenadier anchovy, Coilia grayii.</title>
        <authorList>
            <person name="Fu Z."/>
        </authorList>
    </citation>
    <scope>NUCLEOTIDE SEQUENCE [LARGE SCALE GENOMIC DNA]</scope>
    <source>
        <strain evidence="10">G4</strain>
        <tissue evidence="10">Muscle</tissue>
    </source>
</reference>
<accession>A0ABD1IUE7</accession>
<comment type="caution">
    <text evidence="10">The sequence shown here is derived from an EMBL/GenBank/DDBJ whole genome shotgun (WGS) entry which is preliminary data.</text>
</comment>
<evidence type="ECO:0000256" key="6">
    <source>
        <dbReference type="ARBA" id="ARBA00022989"/>
    </source>
</evidence>
<gene>
    <name evidence="10" type="ORF">ACEWY4_027364</name>
</gene>
<evidence type="ECO:0000256" key="8">
    <source>
        <dbReference type="ARBA" id="ARBA00023136"/>
    </source>
</evidence>
<keyword evidence="5" id="KW-0653">Protein transport</keyword>
<keyword evidence="8" id="KW-0472">Membrane</keyword>
<keyword evidence="6" id="KW-1133">Transmembrane helix</keyword>
<sequence>MAVDITLLFKASVKTVKTRNKAIGLAFDSQKEELLKRSRPSNGFSFKAKEVISNITKLKDFLLQHRKDYVNLGRWTSTFVSGAMEKCSHVTWTLNSMDMEQRRTF</sequence>
<evidence type="ECO:0000256" key="3">
    <source>
        <dbReference type="ARBA" id="ARBA00022448"/>
    </source>
</evidence>